<dbReference type="AlphaFoldDB" id="A0A0G4FDT5"/>
<protein>
    <submittedName>
        <fullName evidence="2">Uncharacterized protein</fullName>
    </submittedName>
</protein>
<proteinExistence type="predicted"/>
<dbReference type="VEuPathDB" id="CryptoDB:Vbra_22609"/>
<gene>
    <name evidence="2" type="ORF">Vbra_22609</name>
</gene>
<dbReference type="Proteomes" id="UP000041254">
    <property type="component" value="Unassembled WGS sequence"/>
</dbReference>
<keyword evidence="3" id="KW-1185">Reference proteome</keyword>
<name>A0A0G4FDT5_VITBC</name>
<dbReference type="EMBL" id="CDMY01000414">
    <property type="protein sequence ID" value="CEM11371.1"/>
    <property type="molecule type" value="Genomic_DNA"/>
</dbReference>
<accession>A0A0G4FDT5</accession>
<evidence type="ECO:0000256" key="1">
    <source>
        <dbReference type="SAM" id="MobiDB-lite"/>
    </source>
</evidence>
<feature type="region of interest" description="Disordered" evidence="1">
    <location>
        <begin position="358"/>
        <end position="384"/>
    </location>
</feature>
<evidence type="ECO:0000313" key="3">
    <source>
        <dbReference type="Proteomes" id="UP000041254"/>
    </source>
</evidence>
<reference evidence="2 3" key="1">
    <citation type="submission" date="2014-11" db="EMBL/GenBank/DDBJ databases">
        <authorList>
            <person name="Zhu J."/>
            <person name="Qi W."/>
            <person name="Song R."/>
        </authorList>
    </citation>
    <scope>NUCLEOTIDE SEQUENCE [LARGE SCALE GENOMIC DNA]</scope>
</reference>
<feature type="compositionally biased region" description="Gly residues" evidence="1">
    <location>
        <begin position="50"/>
        <end position="76"/>
    </location>
</feature>
<feature type="compositionally biased region" description="Low complexity" evidence="1">
    <location>
        <begin position="1"/>
        <end position="18"/>
    </location>
</feature>
<sequence>MTEPSSSAAAAAAAGSAGNHVGFQQQHGGGPGAPRRPPSELVLSSETNVAGGGVSSGAVGAGAGAGGGSAVPGGPGEEAKREVPKSKKSVMWTEEVLQRYQQRNIFLLPPRPPMPQTPMRGRTFQLHTGGMIPPELHYEYDPIMGYLTPPHATLPQTPMRGHTTTFGGPTSFQIAYPTNWLWSVVGSRAPSVSSNHSLPSEAASSPFFRGYTVGSGGFQYHPAAVPPAYHHLTPSLQYLHLQTHAQQMMPPFQGPPSPPYAYSYGHHGHHQHHQQYVVPSLYGSLPAHLNLHVGGHRTPGGPHTHAPGHAQLHPAAAAAAGFPPVPFPGYQGGYHYSQPQPVNTYVFHQLGLMTPAHGAASVATSGPSSPARERRPSAPSVYRY</sequence>
<evidence type="ECO:0000313" key="2">
    <source>
        <dbReference type="EMBL" id="CEM11371.1"/>
    </source>
</evidence>
<feature type="region of interest" description="Disordered" evidence="1">
    <location>
        <begin position="1"/>
        <end position="88"/>
    </location>
</feature>
<organism evidence="2 3">
    <name type="scientific">Vitrella brassicaformis (strain CCMP3155)</name>
    <dbReference type="NCBI Taxonomy" id="1169540"/>
    <lineage>
        <taxon>Eukaryota</taxon>
        <taxon>Sar</taxon>
        <taxon>Alveolata</taxon>
        <taxon>Colpodellida</taxon>
        <taxon>Vitrellaceae</taxon>
        <taxon>Vitrella</taxon>
    </lineage>
</organism>
<dbReference type="InParanoid" id="A0A0G4FDT5"/>